<dbReference type="PANTHER" id="PTHR30618:SF6">
    <property type="entry name" value="NCS1 FAMILY NUCLEOBASE:CATION SYMPORTER-1"/>
    <property type="match status" value="1"/>
</dbReference>
<proteinExistence type="inferred from homology"/>
<dbReference type="AlphaFoldDB" id="A0A839FRQ5"/>
<feature type="compositionally biased region" description="Low complexity" evidence="6">
    <location>
        <begin position="24"/>
        <end position="37"/>
    </location>
</feature>
<name>A0A839FRQ5_9MICC</name>
<feature type="transmembrane region" description="Helical" evidence="7">
    <location>
        <begin position="248"/>
        <end position="272"/>
    </location>
</feature>
<feature type="transmembrane region" description="Helical" evidence="7">
    <location>
        <begin position="448"/>
        <end position="470"/>
    </location>
</feature>
<dbReference type="EMBL" id="JACJIH010000001">
    <property type="protein sequence ID" value="MBA8920992.1"/>
    <property type="molecule type" value="Genomic_DNA"/>
</dbReference>
<dbReference type="Pfam" id="PF02133">
    <property type="entry name" value="Transp_cyt_pur"/>
    <property type="match status" value="1"/>
</dbReference>
<dbReference type="PANTHER" id="PTHR30618">
    <property type="entry name" value="NCS1 FAMILY PURINE/PYRIMIDINE TRANSPORTER"/>
    <property type="match status" value="1"/>
</dbReference>
<organism evidence="8 9">
    <name type="scientific">Nesterenkonia jeotgali</name>
    <dbReference type="NCBI Taxonomy" id="317018"/>
    <lineage>
        <taxon>Bacteria</taxon>
        <taxon>Bacillati</taxon>
        <taxon>Actinomycetota</taxon>
        <taxon>Actinomycetes</taxon>
        <taxon>Micrococcales</taxon>
        <taxon>Micrococcaceae</taxon>
        <taxon>Nesterenkonia</taxon>
    </lineage>
</organism>
<dbReference type="GO" id="GO:0005886">
    <property type="term" value="C:plasma membrane"/>
    <property type="evidence" value="ECO:0007669"/>
    <property type="project" value="TreeGrafter"/>
</dbReference>
<feature type="transmembrane region" description="Helical" evidence="7">
    <location>
        <begin position="208"/>
        <end position="228"/>
    </location>
</feature>
<dbReference type="InterPro" id="IPR045225">
    <property type="entry name" value="Uracil/uridine/allantoin_perm"/>
</dbReference>
<evidence type="ECO:0000256" key="5">
    <source>
        <dbReference type="ARBA" id="ARBA00023136"/>
    </source>
</evidence>
<comment type="caution">
    <text evidence="8">The sequence shown here is derived from an EMBL/GenBank/DDBJ whole genome shotgun (WGS) entry which is preliminary data.</text>
</comment>
<feature type="transmembrane region" description="Helical" evidence="7">
    <location>
        <begin position="78"/>
        <end position="104"/>
    </location>
</feature>
<feature type="transmembrane region" description="Helical" evidence="7">
    <location>
        <begin position="378"/>
        <end position="398"/>
    </location>
</feature>
<reference evidence="8 9" key="1">
    <citation type="submission" date="2020-08" db="EMBL/GenBank/DDBJ databases">
        <title>Sequencing the genomes of 1000 actinobacteria strains.</title>
        <authorList>
            <person name="Klenk H.-P."/>
        </authorList>
    </citation>
    <scope>NUCLEOTIDE SEQUENCE [LARGE SCALE GENOMIC DNA]</scope>
    <source>
        <strain evidence="8 9">DSM 19081</strain>
    </source>
</reference>
<dbReference type="CDD" id="cd11555">
    <property type="entry name" value="SLC-NCS1sbd_u1"/>
    <property type="match status" value="1"/>
</dbReference>
<evidence type="ECO:0000256" key="3">
    <source>
        <dbReference type="ARBA" id="ARBA00022692"/>
    </source>
</evidence>
<evidence type="ECO:0000313" key="8">
    <source>
        <dbReference type="EMBL" id="MBA8920992.1"/>
    </source>
</evidence>
<gene>
    <name evidence="8" type="ORF">HNR24_000925</name>
</gene>
<dbReference type="RefSeq" id="WP_182495137.1">
    <property type="nucleotide sequence ID" value="NZ_BAAAKT010000002.1"/>
</dbReference>
<comment type="similarity">
    <text evidence="2">Belongs to the purine-cytosine permease (2.A.39) family.</text>
</comment>
<feature type="region of interest" description="Disordered" evidence="6">
    <location>
        <begin position="1"/>
        <end position="44"/>
    </location>
</feature>
<dbReference type="Gene3D" id="1.10.4160.10">
    <property type="entry name" value="Hydantoin permease"/>
    <property type="match status" value="1"/>
</dbReference>
<feature type="transmembrane region" description="Helical" evidence="7">
    <location>
        <begin position="293"/>
        <end position="315"/>
    </location>
</feature>
<feature type="compositionally biased region" description="Low complexity" evidence="6">
    <location>
        <begin position="7"/>
        <end position="17"/>
    </location>
</feature>
<feature type="transmembrane region" description="Helical" evidence="7">
    <location>
        <begin position="335"/>
        <end position="357"/>
    </location>
</feature>
<accession>A0A839FRQ5</accession>
<dbReference type="InterPro" id="IPR001248">
    <property type="entry name" value="Pur-cyt_permease"/>
</dbReference>
<feature type="transmembrane region" description="Helical" evidence="7">
    <location>
        <begin position="476"/>
        <end position="499"/>
    </location>
</feature>
<feature type="transmembrane region" description="Helical" evidence="7">
    <location>
        <begin position="410"/>
        <end position="428"/>
    </location>
</feature>
<feature type="transmembrane region" description="Helical" evidence="7">
    <location>
        <begin position="140"/>
        <end position="161"/>
    </location>
</feature>
<comment type="subcellular location">
    <subcellularLocation>
        <location evidence="1">Membrane</location>
        <topology evidence="1">Multi-pass membrane protein</topology>
    </subcellularLocation>
</comment>
<evidence type="ECO:0000256" key="6">
    <source>
        <dbReference type="SAM" id="MobiDB-lite"/>
    </source>
</evidence>
<evidence type="ECO:0000256" key="1">
    <source>
        <dbReference type="ARBA" id="ARBA00004141"/>
    </source>
</evidence>
<sequence>MTQTARSSQQPPATQPSTNPPSATPTSTTQPAAPHPSLHNKDLGPVGPEQKRWGWFEIFNVWTNDVQSLAGYTLAASLFIGAGINGWFVFAAIILAGVFVNWLVNLSGAPSVRHGVPYAVMARPSMGVLGARFPAMVRGVVAIFWYGAQTYFASTAVALAFNAALGSPQTGTFLGLDVIGWVSYVIVALIQVWLFTRGIETIAKFLNFAGPAVYVVMTVLLVLIWVRAGSDLLPAVGTIFSNQDVTGWAAISAFVGVVGTMVAYFAAVIINFGDFSRFSKTERSMRLGNFTGLPLSLAFFTFLSLFITAGAYVVFQGGTGEPLDNPTDIIAQTESVALALIAAVTFLLATVGINLVANFIPPAYDLANLAPQRISFRTGGYITAVIGFIIGALWVAVIEQIGLPTFVDTLGALLAPLYGVLIVDYYIIRRSQISTPDLFSMDPAGPYYYTLGWNLRAIAAFGIAAIFAVLTVWVPALAALAGFAWIIGAALGGLFYWLVMRSQTAAAPR</sequence>
<evidence type="ECO:0000256" key="7">
    <source>
        <dbReference type="SAM" id="Phobius"/>
    </source>
</evidence>
<protein>
    <submittedName>
        <fullName evidence="8">NCS1 family nucleobase:cation symporter-1</fullName>
    </submittedName>
</protein>
<evidence type="ECO:0000256" key="4">
    <source>
        <dbReference type="ARBA" id="ARBA00022989"/>
    </source>
</evidence>
<dbReference type="Proteomes" id="UP000546252">
    <property type="component" value="Unassembled WGS sequence"/>
</dbReference>
<keyword evidence="5 7" id="KW-0472">Membrane</keyword>
<evidence type="ECO:0000313" key="9">
    <source>
        <dbReference type="Proteomes" id="UP000546252"/>
    </source>
</evidence>
<feature type="transmembrane region" description="Helical" evidence="7">
    <location>
        <begin position="173"/>
        <end position="196"/>
    </location>
</feature>
<dbReference type="GO" id="GO:0015205">
    <property type="term" value="F:nucleobase transmembrane transporter activity"/>
    <property type="evidence" value="ECO:0007669"/>
    <property type="project" value="TreeGrafter"/>
</dbReference>
<keyword evidence="4 7" id="KW-1133">Transmembrane helix</keyword>
<evidence type="ECO:0000256" key="2">
    <source>
        <dbReference type="ARBA" id="ARBA00008974"/>
    </source>
</evidence>
<keyword evidence="3 7" id="KW-0812">Transmembrane</keyword>